<proteinExistence type="inferred from homology"/>
<feature type="domain" description="Kinetochore protein NDC80 loop region" evidence="14">
    <location>
        <begin position="381"/>
        <end position="571"/>
    </location>
</feature>
<dbReference type="GO" id="GO:0051301">
    <property type="term" value="P:cell division"/>
    <property type="evidence" value="ECO:0007669"/>
    <property type="project" value="UniProtKB-UniRule"/>
</dbReference>
<dbReference type="EMBL" id="HE997060">
    <property type="protein sequence ID" value="CCM73222.1"/>
    <property type="molecule type" value="Genomic_DNA"/>
</dbReference>
<feature type="domain" description="Kinetochore protein Ndc80 CH" evidence="13">
    <location>
        <begin position="54"/>
        <end position="198"/>
    </location>
</feature>
<evidence type="ECO:0000256" key="12">
    <source>
        <dbReference type="SAM" id="MobiDB-lite"/>
    </source>
</evidence>
<dbReference type="Pfam" id="PF24487">
    <property type="entry name" value="NDC80_loop"/>
    <property type="match status" value="1"/>
</dbReference>
<dbReference type="PANTHER" id="PTHR10643">
    <property type="entry name" value="KINETOCHORE PROTEIN NDC80"/>
    <property type="match status" value="1"/>
</dbReference>
<evidence type="ECO:0000256" key="5">
    <source>
        <dbReference type="ARBA" id="ARBA00022838"/>
    </source>
</evidence>
<dbReference type="GO" id="GO:0005634">
    <property type="term" value="C:nucleus"/>
    <property type="evidence" value="ECO:0007669"/>
    <property type="project" value="UniProtKB-SubCell"/>
</dbReference>
<dbReference type="Pfam" id="PF03801">
    <property type="entry name" value="Ndc80_HEC"/>
    <property type="match status" value="1"/>
</dbReference>
<feature type="compositionally biased region" description="Gly residues" evidence="12">
    <location>
        <begin position="30"/>
        <end position="39"/>
    </location>
</feature>
<feature type="compositionally biased region" description="Polar residues" evidence="12">
    <location>
        <begin position="43"/>
        <end position="65"/>
    </location>
</feature>
<keyword evidence="5 10" id="KW-0995">Kinetochore</keyword>
<evidence type="ECO:0000256" key="11">
    <source>
        <dbReference type="SAM" id="Coils"/>
    </source>
</evidence>
<dbReference type="GO" id="GO:0031262">
    <property type="term" value="C:Ndc80 complex"/>
    <property type="evidence" value="ECO:0007669"/>
    <property type="project" value="UniProtKB-UniRule"/>
</dbReference>
<organism evidence="15">
    <name type="scientific">Kwoniella mangrovensis</name>
    <dbReference type="NCBI Taxonomy" id="463800"/>
    <lineage>
        <taxon>Eukaryota</taxon>
        <taxon>Fungi</taxon>
        <taxon>Dikarya</taxon>
        <taxon>Basidiomycota</taxon>
        <taxon>Agaricomycotina</taxon>
        <taxon>Tremellomycetes</taxon>
        <taxon>Tremellales</taxon>
        <taxon>Cryptococcaceae</taxon>
        <taxon>Kwoniella</taxon>
    </lineage>
</organism>
<keyword evidence="3 10" id="KW-0132">Cell division</keyword>
<dbReference type="InterPro" id="IPR038273">
    <property type="entry name" value="Ndc80_sf"/>
</dbReference>
<keyword evidence="9 10" id="KW-0137">Centromere</keyword>
<evidence type="ECO:0000259" key="13">
    <source>
        <dbReference type="Pfam" id="PF03801"/>
    </source>
</evidence>
<protein>
    <recommendedName>
        <fullName evidence="10">Kinetochore protein NDC80</fullName>
    </recommendedName>
</protein>
<dbReference type="Gene3D" id="1.10.418.30">
    <property type="entry name" value="Ncd80 complex, Ncd80 subunit"/>
    <property type="match status" value="1"/>
</dbReference>
<reference evidence="15" key="2">
    <citation type="journal article" date="2013" name="Eukaryot. Cell">
        <title>Molecular and Genetic Evidence for a Tetrapolar Mating System in the Basidiomycetous Yeast Kwoniella mangrovensis and Two Novel Sibling Species.</title>
        <authorList>
            <person name="Guerreiro M.A."/>
            <person name="Springer D.J."/>
            <person name="Rodrigues J.A."/>
            <person name="Rusche L.N."/>
            <person name="Findley K."/>
            <person name="Heitman J."/>
            <person name="Fonseca A."/>
        </authorList>
    </citation>
    <scope>NUCLEOTIDE SEQUENCE</scope>
    <source>
        <strain evidence="15">CBS 8507</strain>
    </source>
</reference>
<gene>
    <name evidence="15" type="primary">CNE02670</name>
</gene>
<dbReference type="InterPro" id="IPR055260">
    <property type="entry name" value="Ndc80_CH"/>
</dbReference>
<keyword evidence="8 10" id="KW-0131">Cell cycle</keyword>
<keyword evidence="4 10" id="KW-0498">Mitosis</keyword>
<evidence type="ECO:0000256" key="6">
    <source>
        <dbReference type="ARBA" id="ARBA00023054"/>
    </source>
</evidence>
<keyword evidence="2 10" id="KW-0158">Chromosome</keyword>
<comment type="function">
    <text evidence="10">Acts as a component of the essential kinetochore-associated NDC80 complex, which is required for chromosome segregation and spindle checkpoint activity.</text>
</comment>
<dbReference type="PANTHER" id="PTHR10643:SF2">
    <property type="entry name" value="KINETOCHORE PROTEIN NDC80 HOMOLOG"/>
    <property type="match status" value="1"/>
</dbReference>
<accession>N0E8N4</accession>
<evidence type="ECO:0000256" key="9">
    <source>
        <dbReference type="ARBA" id="ARBA00023328"/>
    </source>
</evidence>
<feature type="coiled-coil region" evidence="11">
    <location>
        <begin position="491"/>
        <end position="525"/>
    </location>
</feature>
<comment type="similarity">
    <text evidence="1 10">Belongs to the NDC80/HEC1 family.</text>
</comment>
<evidence type="ECO:0000256" key="10">
    <source>
        <dbReference type="RuleBase" id="RU368072"/>
    </source>
</evidence>
<dbReference type="InterPro" id="IPR005550">
    <property type="entry name" value="Kinetochore_Ndc80"/>
</dbReference>
<dbReference type="AlphaFoldDB" id="N0E8N4"/>
<comment type="subcellular location">
    <subcellularLocation>
        <location evidence="10">Chromosome</location>
        <location evidence="10">Centromere</location>
        <location evidence="10">Kinetochore</location>
    </subcellularLocation>
    <subcellularLocation>
        <location evidence="10">Nucleus</location>
    </subcellularLocation>
</comment>
<evidence type="ECO:0000259" key="14">
    <source>
        <dbReference type="Pfam" id="PF24487"/>
    </source>
</evidence>
<evidence type="ECO:0000256" key="2">
    <source>
        <dbReference type="ARBA" id="ARBA00022454"/>
    </source>
</evidence>
<evidence type="ECO:0000256" key="1">
    <source>
        <dbReference type="ARBA" id="ARBA00007050"/>
    </source>
</evidence>
<keyword evidence="6 11" id="KW-0175">Coiled coil</keyword>
<evidence type="ECO:0000256" key="7">
    <source>
        <dbReference type="ARBA" id="ARBA00023242"/>
    </source>
</evidence>
<evidence type="ECO:0000313" key="15">
    <source>
        <dbReference type="EMBL" id="CCM73222.1"/>
    </source>
</evidence>
<sequence>MSGSGHHSSRRSTLASRPADLRDSRSSTIGGTGGDGGFMGRTPQTTKNMPSSVRRNSVFASTGRSRASMAPGMYTNLAFRDPRPIRDKGFQSDCMRNVNEFLVSARYPAPISSKTLVSPTAKEFQSIFRFLIDTLVEQGTGWSKKFEDDALMILKDLKYPGMDTISKTAFTAPGAPQSWFGMLGMLNWLVELCKAHENWNDGHCISDPILSAPHLLPLDHPHLEDRLLWDFASRTYDQWFDGGAEEFPEAEHELELMYDRMAMTAVRESDKLEATFTKRNLELQQLHVQEPPLKKFEDEYLQLMEDKTKFIAFIELNKQKAEKTRQAILKIRDAISGQNQDLTGQRLELSSIETAVAAQNLTPDEVNRMNHERESLSRGLDDLRTKIVEASQMAYDQEMLVTKSMDRFETLLADYTASCHQIGLLTRSADLTGQLDYKIEVDLGVEDLEDLRTSGIHMRSTVWQGLQNLRERYRQELIDLSDNRIALEDYCDRLGQQVEGQTEEVRTLEVKLKMINDQAELAQNKLNTENTVTNKTIFKLENDVTAMMAATQQGVLVSQSQLESTRIAYTELRHKATILHDSLVAQIGSHIDMIIKAKEHSANSLRSIKTLAETQ</sequence>
<comment type="subunit">
    <text evidence="10">Component of the NDC80 complex.</text>
</comment>
<evidence type="ECO:0000256" key="8">
    <source>
        <dbReference type="ARBA" id="ARBA00023306"/>
    </source>
</evidence>
<feature type="region of interest" description="Disordered" evidence="12">
    <location>
        <begin position="1"/>
        <end position="65"/>
    </location>
</feature>
<evidence type="ECO:0000256" key="3">
    <source>
        <dbReference type="ARBA" id="ARBA00022618"/>
    </source>
</evidence>
<evidence type="ECO:0000256" key="4">
    <source>
        <dbReference type="ARBA" id="ARBA00022776"/>
    </source>
</evidence>
<dbReference type="GO" id="GO:0051315">
    <property type="term" value="P:attachment of mitotic spindle microtubules to kinetochore"/>
    <property type="evidence" value="ECO:0007669"/>
    <property type="project" value="UniProtKB-UniRule"/>
</dbReference>
<reference evidence="15" key="1">
    <citation type="submission" date="2012-09" db="EMBL/GenBank/DDBJ databases">
        <authorList>
            <person name="Guerreiro M."/>
        </authorList>
    </citation>
    <scope>NUCLEOTIDE SEQUENCE</scope>
    <source>
        <strain evidence="15">CBS 8507</strain>
    </source>
</reference>
<keyword evidence="7 10" id="KW-0539">Nucleus</keyword>
<dbReference type="InterPro" id="IPR057091">
    <property type="entry name" value="NDC80_loop"/>
</dbReference>
<name>N0E8N4_9TREE</name>